<comment type="caution">
    <text evidence="1">The sequence shown here is derived from an EMBL/GenBank/DDBJ whole genome shotgun (WGS) entry which is preliminary data.</text>
</comment>
<dbReference type="RefSeq" id="WP_056964864.1">
    <property type="nucleotide sequence ID" value="NZ_BJZI01000079.1"/>
</dbReference>
<proteinExistence type="predicted"/>
<sequence length="111" mass="12226">MNVFDLLRAAMDDVECQVDSSDDVITQKFNEFGPQRLIVSLEKDGLHVDMPGENGSLPFLLGQLFDSLAKTGGIRDGDKSAIVALMSEFVNQYLNDQSNDLFAKQEANVRG</sequence>
<accession>A0ABQ0WTF8</accession>
<evidence type="ECO:0000313" key="2">
    <source>
        <dbReference type="Proteomes" id="UP000321691"/>
    </source>
</evidence>
<dbReference type="EMBL" id="BJZI01000079">
    <property type="protein sequence ID" value="GEO68015.1"/>
    <property type="molecule type" value="Genomic_DNA"/>
</dbReference>
<evidence type="ECO:0000313" key="1">
    <source>
        <dbReference type="EMBL" id="GEO68015.1"/>
    </source>
</evidence>
<keyword evidence="2" id="KW-1185">Reference proteome</keyword>
<gene>
    <name evidence="1" type="ORF">LSP04_24340</name>
</gene>
<name>A0ABQ0WTF8_9LACO</name>
<reference evidence="1 2" key="1">
    <citation type="submission" date="2019-07" db="EMBL/GenBank/DDBJ databases">
        <title>Whole genome shotgun sequence of Lactobacillus spicheri NBRC 107155.</title>
        <authorList>
            <person name="Hosoyama A."/>
            <person name="Uohara A."/>
            <person name="Ohji S."/>
            <person name="Ichikawa N."/>
        </authorList>
    </citation>
    <scope>NUCLEOTIDE SEQUENCE [LARGE SCALE GENOMIC DNA]</scope>
    <source>
        <strain evidence="1 2">NBRC 107155</strain>
    </source>
</reference>
<organism evidence="1 2">
    <name type="scientific">Levilactobacillus spicheri</name>
    <dbReference type="NCBI Taxonomy" id="216463"/>
    <lineage>
        <taxon>Bacteria</taxon>
        <taxon>Bacillati</taxon>
        <taxon>Bacillota</taxon>
        <taxon>Bacilli</taxon>
        <taxon>Lactobacillales</taxon>
        <taxon>Lactobacillaceae</taxon>
        <taxon>Levilactobacillus</taxon>
    </lineage>
</organism>
<dbReference type="Proteomes" id="UP000321691">
    <property type="component" value="Unassembled WGS sequence"/>
</dbReference>
<protein>
    <submittedName>
        <fullName evidence="1">Uncharacterized protein</fullName>
    </submittedName>
</protein>